<dbReference type="InterPro" id="IPR001173">
    <property type="entry name" value="Glyco_trans_2-like"/>
</dbReference>
<dbReference type="GO" id="GO:0016740">
    <property type="term" value="F:transferase activity"/>
    <property type="evidence" value="ECO:0007669"/>
    <property type="project" value="UniProtKB-KW"/>
</dbReference>
<keyword evidence="1" id="KW-0812">Transmembrane</keyword>
<dbReference type="EMBL" id="VOAH01000017">
    <property type="protein sequence ID" value="TVP39285.1"/>
    <property type="molecule type" value="Genomic_DNA"/>
</dbReference>
<evidence type="ECO:0000256" key="1">
    <source>
        <dbReference type="SAM" id="Phobius"/>
    </source>
</evidence>
<evidence type="ECO:0000259" key="2">
    <source>
        <dbReference type="Pfam" id="PF00535"/>
    </source>
</evidence>
<keyword evidence="3" id="KW-0808">Transferase</keyword>
<dbReference type="PANTHER" id="PTHR48090:SF7">
    <property type="entry name" value="RFBJ PROTEIN"/>
    <property type="match status" value="1"/>
</dbReference>
<keyword evidence="1" id="KW-1133">Transmembrane helix</keyword>
<proteinExistence type="predicted"/>
<dbReference type="RefSeq" id="WP_144734223.1">
    <property type="nucleotide sequence ID" value="NZ_ML675592.1"/>
</dbReference>
<dbReference type="SUPFAM" id="SSF53448">
    <property type="entry name" value="Nucleotide-diphospho-sugar transferases"/>
    <property type="match status" value="1"/>
</dbReference>
<dbReference type="Proteomes" id="UP000315289">
    <property type="component" value="Unassembled WGS sequence"/>
</dbReference>
<evidence type="ECO:0000313" key="4">
    <source>
        <dbReference type="Proteomes" id="UP000315289"/>
    </source>
</evidence>
<feature type="transmembrane region" description="Helical" evidence="1">
    <location>
        <begin position="281"/>
        <end position="307"/>
    </location>
</feature>
<protein>
    <submittedName>
        <fullName evidence="3">Glycosyl transferase family 2</fullName>
    </submittedName>
</protein>
<accession>A0A557SRR0</accession>
<reference evidence="3 4" key="1">
    <citation type="journal article" date="2019" name="Front. Microbiol.">
        <title>Ammonia Oxidation by the Arctic Terrestrial Thaumarchaeote Candidatus Nitrosocosmicus arcticus Is Stimulated by Increasing Temperatures.</title>
        <authorList>
            <person name="Alves R.J.E."/>
            <person name="Kerou M."/>
            <person name="Zappe A."/>
            <person name="Bittner R."/>
            <person name="Abby S.S."/>
            <person name="Schmidt H.A."/>
            <person name="Pfeifer K."/>
            <person name="Schleper C."/>
        </authorList>
    </citation>
    <scope>NUCLEOTIDE SEQUENCE [LARGE SCALE GENOMIC DNA]</scope>
    <source>
        <strain evidence="3 4">Kfb</strain>
    </source>
</reference>
<evidence type="ECO:0000313" key="3">
    <source>
        <dbReference type="EMBL" id="TVP39285.1"/>
    </source>
</evidence>
<keyword evidence="1" id="KW-0472">Membrane</keyword>
<name>A0A557SRR0_9ARCH</name>
<dbReference type="InterPro" id="IPR050256">
    <property type="entry name" value="Glycosyltransferase_2"/>
</dbReference>
<feature type="transmembrane region" description="Helical" evidence="1">
    <location>
        <begin position="250"/>
        <end position="269"/>
    </location>
</feature>
<dbReference type="CDD" id="cd04179">
    <property type="entry name" value="DPM_DPG-synthase_like"/>
    <property type="match status" value="1"/>
</dbReference>
<organism evidence="3 4">
    <name type="scientific">Candidatus Nitrosocosmicus arcticus</name>
    <dbReference type="NCBI Taxonomy" id="2035267"/>
    <lineage>
        <taxon>Archaea</taxon>
        <taxon>Nitrososphaerota</taxon>
        <taxon>Nitrososphaeria</taxon>
        <taxon>Nitrososphaerales</taxon>
        <taxon>Nitrososphaeraceae</taxon>
        <taxon>Candidatus Nitrosocosmicus</taxon>
    </lineage>
</organism>
<dbReference type="Gene3D" id="3.90.550.10">
    <property type="entry name" value="Spore Coat Polysaccharide Biosynthesis Protein SpsA, Chain A"/>
    <property type="match status" value="1"/>
</dbReference>
<gene>
    <name evidence="3" type="ORF">NARC_170025</name>
</gene>
<dbReference type="InterPro" id="IPR029044">
    <property type="entry name" value="Nucleotide-diphossugar_trans"/>
</dbReference>
<dbReference type="PANTHER" id="PTHR48090">
    <property type="entry name" value="UNDECAPRENYL-PHOSPHATE 4-DEOXY-4-FORMAMIDO-L-ARABINOSE TRANSFERASE-RELATED"/>
    <property type="match status" value="1"/>
</dbReference>
<comment type="caution">
    <text evidence="3">The sequence shown here is derived from an EMBL/GenBank/DDBJ whole genome shotgun (WGS) entry which is preliminary data.</text>
</comment>
<dbReference type="AlphaFoldDB" id="A0A557SRR0"/>
<dbReference type="OrthoDB" id="103472at2157"/>
<keyword evidence="4" id="KW-1185">Reference proteome</keyword>
<dbReference type="Pfam" id="PF00535">
    <property type="entry name" value="Glycos_transf_2"/>
    <property type="match status" value="1"/>
</dbReference>
<sequence length="326" mass="36466">MYNQLREILSSDKSIPKDFKRGTKMEVIIPTLNEEQTIGEVIRNIRSSNLPVALSILVVDGGSTDHTLDICRKENVRFMIQKVRGKGNGMREAVDQSEADIIVFIDGDGTYCPTDLALLLEPLLNDSADMVVGSRIKSKREKGAISIFNSFGNRIFNNTINFAMNSSITDSLSGYRALYREMFKDLILFSDAFEIEIEMTVEALAKGYRVLEIPINYGLRKGSNTKLAPLSDGTKIGRTLLFILMNVNPLKFFGVISLVFFVVALWPITQALYEKIFFGEIVSIPAVILAALLIVTGILSIVIGMLAELLVRSRRRLEFLINKTRE</sequence>
<feature type="domain" description="Glycosyltransferase 2-like" evidence="2">
    <location>
        <begin position="27"/>
        <end position="186"/>
    </location>
</feature>